<accession>A0ABQ3FS64</accession>
<gene>
    <name evidence="1" type="ORF">GCM10007291_43090</name>
</gene>
<proteinExistence type="predicted"/>
<dbReference type="EMBL" id="BMYI01000021">
    <property type="protein sequence ID" value="GHC36970.1"/>
    <property type="molecule type" value="Genomic_DNA"/>
</dbReference>
<reference evidence="2" key="1">
    <citation type="journal article" date="2019" name="Int. J. Syst. Evol. Microbiol.">
        <title>The Global Catalogue of Microorganisms (GCM) 10K type strain sequencing project: providing services to taxonomists for standard genome sequencing and annotation.</title>
        <authorList>
            <consortium name="The Broad Institute Genomics Platform"/>
            <consortium name="The Broad Institute Genome Sequencing Center for Infectious Disease"/>
            <person name="Wu L."/>
            <person name="Ma J."/>
        </authorList>
    </citation>
    <scope>NUCLEOTIDE SEQUENCE [LARGE SCALE GENOMIC DNA]</scope>
    <source>
        <strain evidence="2">KCTC 23298</strain>
    </source>
</reference>
<evidence type="ECO:0008006" key="3">
    <source>
        <dbReference type="Google" id="ProtNLM"/>
    </source>
</evidence>
<name>A0ABQ3FS64_9RHOB</name>
<protein>
    <recommendedName>
        <fullName evidence="3">J domain-containing protein</fullName>
    </recommendedName>
</protein>
<keyword evidence="2" id="KW-1185">Reference proteome</keyword>
<organism evidence="1 2">
    <name type="scientific">Gemmobacter nanjingensis</name>
    <dbReference type="NCBI Taxonomy" id="488454"/>
    <lineage>
        <taxon>Bacteria</taxon>
        <taxon>Pseudomonadati</taxon>
        <taxon>Pseudomonadota</taxon>
        <taxon>Alphaproteobacteria</taxon>
        <taxon>Rhodobacterales</taxon>
        <taxon>Paracoccaceae</taxon>
        <taxon>Gemmobacter</taxon>
    </lineage>
</organism>
<evidence type="ECO:0000313" key="1">
    <source>
        <dbReference type="EMBL" id="GHC36970.1"/>
    </source>
</evidence>
<dbReference type="RefSeq" id="WP_010398687.1">
    <property type="nucleotide sequence ID" value="NZ_BMYI01000021.1"/>
</dbReference>
<evidence type="ECO:0000313" key="2">
    <source>
        <dbReference type="Proteomes" id="UP000658305"/>
    </source>
</evidence>
<sequence>MCRAYQDLCVPPEAANLMVLRVAIRRLHPDTLAVRSWRAARKRYYRDLLTAHQAAQDQPSVQPD</sequence>
<comment type="caution">
    <text evidence="1">The sequence shown here is derived from an EMBL/GenBank/DDBJ whole genome shotgun (WGS) entry which is preliminary data.</text>
</comment>
<dbReference type="Proteomes" id="UP000658305">
    <property type="component" value="Unassembled WGS sequence"/>
</dbReference>